<sequence length="1030" mass="118320">MAFLDNYFGISNLPRSISDSLIIDLETKKQINALIEKHLNQITIHKRYIYDLGRKKMQEIETKTHNTLQRITEKNSSTKSKHKLIELQNISKKLIESLRKIIDSIEKCILEIFTDLNQISQESVTLYNKSNYTNYEMRNLKNLISRDICANQANIFKNLSPLISKYEKITIKILSYLSPKISSNFLKDELGLISEGHCDAISCIQISKNNNFFISGSHDGTLRLWNLQTKSQEHVFYGHKGPVNTLVLTKDGKLAISGSDEGSIIIWDIEKRRLVKSINAMVKPIHKIELTFDDKYFISLSKSSDLICWDMSSLGDTDTLVISKDAKYFKLFHDRYYIIYCEKNELICKDILNLNEEPIFAIIHFYKPYNLKISNYGNFSLIAHSKKIIRFYNDNGNWKQDFCCIHNHNIRCLEIASNDEFILTLSRKSIRVWSLSTYICLKKIQSDDFLYSKIFLSKDDNLFLCYSNSNSIKIFNTKLGSREVSIKSNEKITSKCCITENSKYLIFGCNDGSIALCNIIEKSIKQMKNHTKKVRCACLSYDISLVATGSNDKKVIVWNIKTREIVAFHTEHSSPITCIDIRKDNKVVVSGSFDQNIIIWDIIKQTLRARLEGHSGPVKSLSFFKNKTNLASGVSNNQVIIWNLIKKSKSQIINGHTSEVIKIEVIENFIFSASKNEIIVWSLIKKKIKHFIPLYSSCKIIAASKTHSFFAIETQSKNILIWDSIKNKKISKVKVKSTKNCVVLTEDMKFICATNINYVILIYDAKIQKKISMLEGHLSQINDMVLTEDEQKLLTVSSDSVIIIWDLKYNFRCILLTGHMLEINTICLTKDKNYFVTGSSDGIVQIWSFDEKKIVGENNFSSGVLSLAITSDNRFIFLGLHNTNLELYDNDSKLSMILTNFETPVMKVGITSNDKYCISISTGLNLKVWNIQKHKIEIVYSAKDYLLNSFIISQDCAHIYVPSDFSGLAILNLKNTINKGKKQQKDYCEVEVTEDVLDGFVKIYDIELVKIIAERNEEVEKFFRNFLFLD</sequence>
<feature type="domain" description="Vps41 beta-propeller" evidence="4">
    <location>
        <begin position="199"/>
        <end position="326"/>
    </location>
</feature>
<feature type="repeat" description="WD" evidence="3">
    <location>
        <begin position="236"/>
        <end position="277"/>
    </location>
</feature>
<gene>
    <name evidence="5" type="ORF">SteCoe_18761</name>
</gene>
<dbReference type="InterPro" id="IPR015943">
    <property type="entry name" value="WD40/YVTN_repeat-like_dom_sf"/>
</dbReference>
<dbReference type="PANTHER" id="PTHR19848:SF8">
    <property type="entry name" value="F-BOX AND WD REPEAT DOMAIN CONTAINING 7"/>
    <property type="match status" value="1"/>
</dbReference>
<evidence type="ECO:0000313" key="6">
    <source>
        <dbReference type="Proteomes" id="UP000187209"/>
    </source>
</evidence>
<dbReference type="PROSITE" id="PS50082">
    <property type="entry name" value="WD_REPEATS_2"/>
    <property type="match status" value="7"/>
</dbReference>
<dbReference type="InterPro" id="IPR057780">
    <property type="entry name" value="Beta-prop_Vps41"/>
</dbReference>
<dbReference type="Proteomes" id="UP000187209">
    <property type="component" value="Unassembled WGS sequence"/>
</dbReference>
<dbReference type="EMBL" id="MPUH01000403">
    <property type="protein sequence ID" value="OMJ80902.1"/>
    <property type="molecule type" value="Genomic_DNA"/>
</dbReference>
<proteinExistence type="predicted"/>
<comment type="caution">
    <text evidence="5">The sequence shown here is derived from an EMBL/GenBank/DDBJ whole genome shotgun (WGS) entry which is preliminary data.</text>
</comment>
<dbReference type="SUPFAM" id="SSF50978">
    <property type="entry name" value="WD40 repeat-like"/>
    <property type="match status" value="3"/>
</dbReference>
<feature type="repeat" description="WD" evidence="3">
    <location>
        <begin position="569"/>
        <end position="602"/>
    </location>
</feature>
<feature type="repeat" description="WD" evidence="3">
    <location>
        <begin position="611"/>
        <end position="644"/>
    </location>
</feature>
<keyword evidence="2" id="KW-0677">Repeat</keyword>
<evidence type="ECO:0000256" key="3">
    <source>
        <dbReference type="PROSITE-ProRule" id="PRU00221"/>
    </source>
</evidence>
<dbReference type="InterPro" id="IPR001680">
    <property type="entry name" value="WD40_rpt"/>
</dbReference>
<dbReference type="SMART" id="SM00320">
    <property type="entry name" value="WD40"/>
    <property type="match status" value="14"/>
</dbReference>
<feature type="repeat" description="WD" evidence="3">
    <location>
        <begin position="527"/>
        <end position="568"/>
    </location>
</feature>
<dbReference type="PRINTS" id="PR00320">
    <property type="entry name" value="GPROTEINBRPT"/>
</dbReference>
<dbReference type="OrthoDB" id="6262491at2759"/>
<accession>A0A1R2BVP6</accession>
<feature type="repeat" description="WD" evidence="3">
    <location>
        <begin position="816"/>
        <end position="857"/>
    </location>
</feature>
<evidence type="ECO:0000256" key="1">
    <source>
        <dbReference type="ARBA" id="ARBA00022574"/>
    </source>
</evidence>
<reference evidence="5 6" key="1">
    <citation type="submission" date="2016-11" db="EMBL/GenBank/DDBJ databases">
        <title>The macronuclear genome of Stentor coeruleus: a giant cell with tiny introns.</title>
        <authorList>
            <person name="Slabodnick M."/>
            <person name="Ruby J.G."/>
            <person name="Reiff S.B."/>
            <person name="Swart E.C."/>
            <person name="Gosai S."/>
            <person name="Prabakaran S."/>
            <person name="Witkowska E."/>
            <person name="Larue G.E."/>
            <person name="Fisher S."/>
            <person name="Freeman R.M."/>
            <person name="Gunawardena J."/>
            <person name="Chu W."/>
            <person name="Stover N.A."/>
            <person name="Gregory B.D."/>
            <person name="Nowacki M."/>
            <person name="Derisi J."/>
            <person name="Roy S.W."/>
            <person name="Marshall W.F."/>
            <person name="Sood P."/>
        </authorList>
    </citation>
    <scope>NUCLEOTIDE SEQUENCE [LARGE SCALE GENOMIC DNA]</scope>
    <source>
        <strain evidence="5">WM001</strain>
    </source>
</reference>
<feature type="repeat" description="WD" evidence="3">
    <location>
        <begin position="774"/>
        <end position="808"/>
    </location>
</feature>
<dbReference type="AlphaFoldDB" id="A0A1R2BVP6"/>
<organism evidence="5 6">
    <name type="scientific">Stentor coeruleus</name>
    <dbReference type="NCBI Taxonomy" id="5963"/>
    <lineage>
        <taxon>Eukaryota</taxon>
        <taxon>Sar</taxon>
        <taxon>Alveolata</taxon>
        <taxon>Ciliophora</taxon>
        <taxon>Postciliodesmatophora</taxon>
        <taxon>Heterotrichea</taxon>
        <taxon>Heterotrichida</taxon>
        <taxon>Stentoridae</taxon>
        <taxon>Stentor</taxon>
    </lineage>
</organism>
<dbReference type="Gene3D" id="2.130.10.10">
    <property type="entry name" value="YVTN repeat-like/Quinoprotein amine dehydrogenase"/>
    <property type="match status" value="4"/>
</dbReference>
<evidence type="ECO:0000259" key="4">
    <source>
        <dbReference type="Pfam" id="PF23411"/>
    </source>
</evidence>
<evidence type="ECO:0000313" key="5">
    <source>
        <dbReference type="EMBL" id="OMJ80902.1"/>
    </source>
</evidence>
<dbReference type="InterPro" id="IPR036322">
    <property type="entry name" value="WD40_repeat_dom_sf"/>
</dbReference>
<protein>
    <recommendedName>
        <fullName evidence="4">Vps41 beta-propeller domain-containing protein</fullName>
    </recommendedName>
</protein>
<dbReference type="PROSITE" id="PS00678">
    <property type="entry name" value="WD_REPEATS_1"/>
    <property type="match status" value="4"/>
</dbReference>
<dbReference type="Pfam" id="PF00400">
    <property type="entry name" value="WD40"/>
    <property type="match status" value="5"/>
</dbReference>
<dbReference type="InterPro" id="IPR019775">
    <property type="entry name" value="WD40_repeat_CS"/>
</dbReference>
<dbReference type="PROSITE" id="PS50294">
    <property type="entry name" value="WD_REPEATS_REGION"/>
    <property type="match status" value="7"/>
</dbReference>
<keyword evidence="6" id="KW-1185">Reference proteome</keyword>
<feature type="repeat" description="WD" evidence="3">
    <location>
        <begin position="194"/>
        <end position="235"/>
    </location>
</feature>
<dbReference type="CDD" id="cd00200">
    <property type="entry name" value="WD40"/>
    <property type="match status" value="1"/>
</dbReference>
<evidence type="ECO:0000256" key="2">
    <source>
        <dbReference type="ARBA" id="ARBA00022737"/>
    </source>
</evidence>
<name>A0A1R2BVP6_9CILI</name>
<dbReference type="InterPro" id="IPR020472">
    <property type="entry name" value="WD40_PAC1"/>
</dbReference>
<dbReference type="PANTHER" id="PTHR19848">
    <property type="entry name" value="WD40 REPEAT PROTEIN"/>
    <property type="match status" value="1"/>
</dbReference>
<keyword evidence="1 3" id="KW-0853">WD repeat</keyword>
<dbReference type="Pfam" id="PF23411">
    <property type="entry name" value="Beta-prop_Vps41"/>
    <property type="match status" value="1"/>
</dbReference>